<keyword evidence="4" id="KW-1185">Reference proteome</keyword>
<dbReference type="AlphaFoldDB" id="A0A7R6PGU0"/>
<organism evidence="3 4">
    <name type="scientific">Thermotomaculum hydrothermale</name>
    <dbReference type="NCBI Taxonomy" id="981385"/>
    <lineage>
        <taxon>Bacteria</taxon>
        <taxon>Pseudomonadati</taxon>
        <taxon>Acidobacteriota</taxon>
        <taxon>Holophagae</taxon>
        <taxon>Thermotomaculales</taxon>
        <taxon>Thermotomaculaceae</taxon>
        <taxon>Thermotomaculum</taxon>
    </lineage>
</organism>
<evidence type="ECO:0000256" key="2">
    <source>
        <dbReference type="SAM" id="SignalP"/>
    </source>
</evidence>
<reference evidence="3 4" key="1">
    <citation type="journal article" date="2012" name="Extremophiles">
        <title>Thermotomaculum hydrothermale gen. nov., sp. nov., a novel heterotrophic thermophile within the phylum Acidobacteria from a deep-sea hydrothermal vent chimney in the Southern Okinawa Trough.</title>
        <authorList>
            <person name="Izumi H."/>
            <person name="Nunoura T."/>
            <person name="Miyazaki M."/>
            <person name="Mino S."/>
            <person name="Toki T."/>
            <person name="Takai K."/>
            <person name="Sako Y."/>
            <person name="Sawabe T."/>
            <person name="Nakagawa S."/>
        </authorList>
    </citation>
    <scope>NUCLEOTIDE SEQUENCE [LARGE SCALE GENOMIC DNA]</scope>
    <source>
        <strain evidence="3 4">AC55</strain>
    </source>
</reference>
<sequence>MYLKRYFLLFFSAFFFCILSNAALPREEEIVKEPPALLEGVHYSNIKGDYSFFWDKDHEWNPVKDRAWYRFQGMGENIYAISVQNFSRMSLMVFDYENGKFKFVKTICQEINGFDFEAISDPFIFYYNENYYVYLVFNKYLYDLASGQLIYQGKAAAWFYAKSLKKEAKWHLLKYVKSDEETPVYRDACVIGDKIYLVYDSRFDDDYDFHYYSHEVHVKKAYFNEDKELKIIDTYTLDVDRKSSQHPYQITWFSHPDGSPRLLIAYSAEKTKDKENKGGGVVIFNTKTHKYGHIYKSDYPFSVRVAKGTIKGGDSNPRGNPDIMDRIQVFYNHFTDGHWDGLHWISDKGHFYYHTYAIKEGYPLIAKGEIHLENKDAYPDEWDRMNLSVNSLLVPYKDDDIENYNARAYYRQRIWMFFTDKHGYVRGRGFKSDSWHCIKDRIVHSEDLNKVDKYGEKIKKTWSLIGLIEGAPPCPVDWDIWHEHNANLAPTSLKYVEQSEISTTFSVESEEQWYIGVNLNVEAFDYSLKFAKTFIQENGRTHKTTSNQTITFELKENNQKNGILLYLVPVVYRFPYAIFPWWENDYSDKNKSKAPVVYRFVSEKGQIKEIDVPLEKFGIDSDRVNDADMSVWTTEGNPDRSFLVNARDYGASVYSYWLSDGGREDGGFEDLTETEVSSSSNSEVEFDIGYDVVPEVFKVSTGGKFSFTQSMKVTASLAKGIEVSLDDLTEDDKGPKISGYYFTTFWLYKDLKNSDLWYLKNRDLVPEGSYPWYVGYVVTDIEPKTNEKGTESSSRFSVIEGKQIK</sequence>
<dbReference type="KEGG" id="thyd:TTHT_2028"/>
<feature type="chain" id="PRO_5032538685" evidence="2">
    <location>
        <begin position="23"/>
        <end position="805"/>
    </location>
</feature>
<protein>
    <submittedName>
        <fullName evidence="3">Uncharacterized protein</fullName>
    </submittedName>
</protein>
<gene>
    <name evidence="3" type="ORF">TTHT_2028</name>
</gene>
<dbReference type="RefSeq" id="WP_201327779.1">
    <property type="nucleotide sequence ID" value="NZ_AP017470.1"/>
</dbReference>
<name>A0A7R6PGU0_9BACT</name>
<evidence type="ECO:0000313" key="3">
    <source>
        <dbReference type="EMBL" id="BBB33469.1"/>
    </source>
</evidence>
<accession>A0A7R6PGU0</accession>
<evidence type="ECO:0000313" key="4">
    <source>
        <dbReference type="Proteomes" id="UP000595564"/>
    </source>
</evidence>
<keyword evidence="2" id="KW-0732">Signal</keyword>
<evidence type="ECO:0000256" key="1">
    <source>
        <dbReference type="SAM" id="MobiDB-lite"/>
    </source>
</evidence>
<dbReference type="EMBL" id="AP017470">
    <property type="protein sequence ID" value="BBB33469.1"/>
    <property type="molecule type" value="Genomic_DNA"/>
</dbReference>
<proteinExistence type="predicted"/>
<dbReference type="Proteomes" id="UP000595564">
    <property type="component" value="Chromosome"/>
</dbReference>
<feature type="region of interest" description="Disordered" evidence="1">
    <location>
        <begin position="785"/>
        <end position="805"/>
    </location>
</feature>
<feature type="signal peptide" evidence="2">
    <location>
        <begin position="1"/>
        <end position="22"/>
    </location>
</feature>